<protein>
    <submittedName>
        <fullName evidence="2">Uncharacterized protein</fullName>
    </submittedName>
</protein>
<dbReference type="EMBL" id="FCOE02000001">
    <property type="protein sequence ID" value="SAK42045.1"/>
    <property type="molecule type" value="Genomic_DNA"/>
</dbReference>
<name>A0A157Z945_9BURK</name>
<evidence type="ECO:0000313" key="2">
    <source>
        <dbReference type="EMBL" id="SAK42045.1"/>
    </source>
</evidence>
<evidence type="ECO:0000313" key="3">
    <source>
        <dbReference type="Proteomes" id="UP000054911"/>
    </source>
</evidence>
<organism evidence="2 3">
    <name type="scientific">Caballeronia pedi</name>
    <dbReference type="NCBI Taxonomy" id="1777141"/>
    <lineage>
        <taxon>Bacteria</taxon>
        <taxon>Pseudomonadati</taxon>
        <taxon>Pseudomonadota</taxon>
        <taxon>Betaproteobacteria</taxon>
        <taxon>Burkholderiales</taxon>
        <taxon>Burkholderiaceae</taxon>
        <taxon>Caballeronia</taxon>
    </lineage>
</organism>
<dbReference type="Proteomes" id="UP000054911">
    <property type="component" value="Unassembled WGS sequence"/>
</dbReference>
<keyword evidence="3" id="KW-1185">Reference proteome</keyword>
<accession>A0A157Z945</accession>
<evidence type="ECO:0000256" key="1">
    <source>
        <dbReference type="SAM" id="Phobius"/>
    </source>
</evidence>
<feature type="transmembrane region" description="Helical" evidence="1">
    <location>
        <begin position="21"/>
        <end position="38"/>
    </location>
</feature>
<reference evidence="2" key="1">
    <citation type="submission" date="2016-01" db="EMBL/GenBank/DDBJ databases">
        <authorList>
            <person name="Peeters C."/>
        </authorList>
    </citation>
    <scope>NUCLEOTIDE SEQUENCE [LARGE SCALE GENOMIC DNA]</scope>
    <source>
        <strain evidence="2">LMG 29323</strain>
    </source>
</reference>
<comment type="caution">
    <text evidence="2">The sequence shown here is derived from an EMBL/GenBank/DDBJ whole genome shotgun (WGS) entry which is preliminary data.</text>
</comment>
<gene>
    <name evidence="2" type="ORF">AWB80_00475</name>
</gene>
<sequence>MTENARAGKQQQRRPRKLGIYWARYVNAPFLITPITLAR</sequence>
<keyword evidence="1" id="KW-1133">Transmembrane helix</keyword>
<dbReference type="AlphaFoldDB" id="A0A157Z945"/>
<keyword evidence="1" id="KW-0472">Membrane</keyword>
<proteinExistence type="predicted"/>
<keyword evidence="1" id="KW-0812">Transmembrane</keyword>